<dbReference type="GO" id="GO:0046654">
    <property type="term" value="P:tetrahydrofolate biosynthetic process"/>
    <property type="evidence" value="ECO:0007669"/>
    <property type="project" value="InterPro"/>
</dbReference>
<sequence length="55" mass="5997">MGFLMFACTATMGIGFYSSNEIMTIGGGKLLKQAIPLTNTLYLTEIQTRIDGDTF</sequence>
<dbReference type="InterPro" id="IPR024072">
    <property type="entry name" value="DHFR-like_dom_sf"/>
</dbReference>
<proteinExistence type="predicted"/>
<reference evidence="1 2" key="1">
    <citation type="submission" date="2019-06" db="EMBL/GenBank/DDBJ databases">
        <title>Complete genome sequence of Haemophilus parasuis HPS412.</title>
        <authorList>
            <person name="Yang S."/>
            <person name="Huang C."/>
        </authorList>
    </citation>
    <scope>NUCLEOTIDE SEQUENCE [LARGE SCALE GENOMIC DNA]</scope>
    <source>
        <strain evidence="1 2">HPS412</strain>
    </source>
</reference>
<name>A0A6I5WSH1_GLAPU</name>
<organism evidence="1 2">
    <name type="scientific">Glaesserella parasuis</name>
    <name type="common">Haemophilus parasuis</name>
    <dbReference type="NCBI Taxonomy" id="738"/>
    <lineage>
        <taxon>Bacteria</taxon>
        <taxon>Pseudomonadati</taxon>
        <taxon>Pseudomonadota</taxon>
        <taxon>Gammaproteobacteria</taxon>
        <taxon>Pasteurellales</taxon>
        <taxon>Pasteurellaceae</taxon>
        <taxon>Glaesserella</taxon>
    </lineage>
</organism>
<gene>
    <name evidence="1" type="ORF">FLK62_10135</name>
</gene>
<evidence type="ECO:0000313" key="2">
    <source>
        <dbReference type="Proteomes" id="UP000509790"/>
    </source>
</evidence>
<dbReference type="PROSITE" id="PS51330">
    <property type="entry name" value="DHFR_2"/>
    <property type="match status" value="1"/>
</dbReference>
<protein>
    <submittedName>
        <fullName evidence="1">Dihydrofolate reductase</fullName>
    </submittedName>
</protein>
<dbReference type="Gene3D" id="3.40.430.10">
    <property type="entry name" value="Dihydrofolate Reductase, subunit A"/>
    <property type="match status" value="1"/>
</dbReference>
<dbReference type="Proteomes" id="UP000509790">
    <property type="component" value="Chromosome"/>
</dbReference>
<dbReference type="SUPFAM" id="SSF53597">
    <property type="entry name" value="Dihydrofolate reductase-like"/>
    <property type="match status" value="1"/>
</dbReference>
<dbReference type="InterPro" id="IPR001796">
    <property type="entry name" value="DHFR_dom"/>
</dbReference>
<dbReference type="AlphaFoldDB" id="A0A6I5WSH1"/>
<evidence type="ECO:0000313" key="1">
    <source>
        <dbReference type="EMBL" id="QKY74058.1"/>
    </source>
</evidence>
<dbReference type="Pfam" id="PF00186">
    <property type="entry name" value="DHFR_1"/>
    <property type="match status" value="1"/>
</dbReference>
<dbReference type="GO" id="GO:0004146">
    <property type="term" value="F:dihydrofolate reductase activity"/>
    <property type="evidence" value="ECO:0007669"/>
    <property type="project" value="InterPro"/>
</dbReference>
<dbReference type="RefSeq" id="WP_016527527.1">
    <property type="nucleotide sequence ID" value="NZ_CP009158.1"/>
</dbReference>
<accession>A0A6I5WSH1</accession>
<dbReference type="GeneID" id="97007710"/>
<dbReference type="EMBL" id="CP041334">
    <property type="protein sequence ID" value="QKY74058.1"/>
    <property type="molecule type" value="Genomic_DNA"/>
</dbReference>